<keyword evidence="1" id="KW-0646">Protease inhibitor</keyword>
<dbReference type="RefSeq" id="WP_152212674.1">
    <property type="nucleotide sequence ID" value="NZ_WFLN01000006.1"/>
</dbReference>
<proteinExistence type="predicted"/>
<dbReference type="InterPro" id="IPR036331">
    <property type="entry name" value="Chagasin-like_sf"/>
</dbReference>
<organism evidence="4 5">
    <name type="scientific">Fluviispira multicolorata</name>
    <dbReference type="NCBI Taxonomy" id="2654512"/>
    <lineage>
        <taxon>Bacteria</taxon>
        <taxon>Pseudomonadati</taxon>
        <taxon>Bdellovibrionota</taxon>
        <taxon>Oligoflexia</taxon>
        <taxon>Silvanigrellales</taxon>
        <taxon>Silvanigrellaceae</taxon>
        <taxon>Fluviispira</taxon>
    </lineage>
</organism>
<evidence type="ECO:0000313" key="5">
    <source>
        <dbReference type="Proteomes" id="UP000442694"/>
    </source>
</evidence>
<evidence type="ECO:0000256" key="1">
    <source>
        <dbReference type="ARBA" id="ARBA00022690"/>
    </source>
</evidence>
<reference evidence="4 5" key="1">
    <citation type="submission" date="2019-10" db="EMBL/GenBank/DDBJ databases">
        <title>New genus of Silvanigrellaceae.</title>
        <authorList>
            <person name="Pitt A."/>
            <person name="Hahn M.W."/>
        </authorList>
    </citation>
    <scope>NUCLEOTIDE SEQUENCE [LARGE SCALE GENOMIC DNA]</scope>
    <source>
        <strain evidence="4 5">33A1-SZDP</strain>
    </source>
</reference>
<keyword evidence="5" id="KW-1185">Reference proteome</keyword>
<accession>A0A833JCT4</accession>
<protein>
    <recommendedName>
        <fullName evidence="6">Lipoprotein</fullName>
    </recommendedName>
</protein>
<gene>
    <name evidence="4" type="ORF">GCL57_07175</name>
</gene>
<evidence type="ECO:0000256" key="3">
    <source>
        <dbReference type="SAM" id="SignalP"/>
    </source>
</evidence>
<evidence type="ECO:0000313" key="4">
    <source>
        <dbReference type="EMBL" id="KAB8030747.1"/>
    </source>
</evidence>
<keyword evidence="2" id="KW-0789">Thiol protease inhibitor</keyword>
<keyword evidence="3" id="KW-0732">Signal</keyword>
<comment type="caution">
    <text evidence="4">The sequence shown here is derived from an EMBL/GenBank/DDBJ whole genome shotgun (WGS) entry which is preliminary data.</text>
</comment>
<feature type="chain" id="PRO_5032790616" description="Lipoprotein" evidence="3">
    <location>
        <begin position="22"/>
        <end position="154"/>
    </location>
</feature>
<dbReference type="PROSITE" id="PS51257">
    <property type="entry name" value="PROKAR_LIPOPROTEIN"/>
    <property type="match status" value="1"/>
</dbReference>
<name>A0A833JCT4_9BACT</name>
<dbReference type="Proteomes" id="UP000442694">
    <property type="component" value="Unassembled WGS sequence"/>
</dbReference>
<dbReference type="SUPFAM" id="SSF141066">
    <property type="entry name" value="ICP-like"/>
    <property type="match status" value="1"/>
</dbReference>
<feature type="signal peptide" evidence="3">
    <location>
        <begin position="1"/>
        <end position="21"/>
    </location>
</feature>
<evidence type="ECO:0000256" key="2">
    <source>
        <dbReference type="ARBA" id="ARBA00022704"/>
    </source>
</evidence>
<sequence length="154" mass="16974">MKKYFTIATLCLAAPFFIVGCASSPKNPNLPSESESENYKINGYLVVDGIDKDTVSLKLDKEDKIAVVVRDISTTSYSYLEPRYHNTFVNYEGKASCCMPKNGLIGASGSSVYKFSFIGKGKTTIKLIKRQKGLLTTAVSFDTDEVFNINVEVD</sequence>
<evidence type="ECO:0008006" key="6">
    <source>
        <dbReference type="Google" id="ProtNLM"/>
    </source>
</evidence>
<dbReference type="EMBL" id="WFLN01000006">
    <property type="protein sequence ID" value="KAB8030747.1"/>
    <property type="molecule type" value="Genomic_DNA"/>
</dbReference>
<dbReference type="GO" id="GO:0004869">
    <property type="term" value="F:cysteine-type endopeptidase inhibitor activity"/>
    <property type="evidence" value="ECO:0007669"/>
    <property type="project" value="UniProtKB-KW"/>
</dbReference>
<dbReference type="AlphaFoldDB" id="A0A833JCT4"/>
<dbReference type="Gene3D" id="2.60.40.2020">
    <property type="match status" value="1"/>
</dbReference>